<reference evidence="2 3" key="1">
    <citation type="submission" date="2024-05" db="EMBL/GenBank/DDBJ databases">
        <authorList>
            <person name="Duchaud E."/>
        </authorList>
    </citation>
    <scope>NUCLEOTIDE SEQUENCE [LARGE SCALE GENOMIC DNA]</scope>
    <source>
        <strain evidence="2">Ena-SAMPLE-TAB-13-05-2024-13:56:06:370-140305</strain>
    </source>
</reference>
<proteinExistence type="predicted"/>
<protein>
    <submittedName>
        <fullName evidence="2">Uncharacterized protein</fullName>
    </submittedName>
</protein>
<dbReference type="Proteomes" id="UP001497602">
    <property type="component" value="Unassembled WGS sequence"/>
</dbReference>
<gene>
    <name evidence="2" type="ORF">T190115A13A_30136</name>
</gene>
<organism evidence="2 3">
    <name type="scientific">Tenacibaculum vairaonense</name>
    <dbReference type="NCBI Taxonomy" id="3137860"/>
    <lineage>
        <taxon>Bacteria</taxon>
        <taxon>Pseudomonadati</taxon>
        <taxon>Bacteroidota</taxon>
        <taxon>Flavobacteriia</taxon>
        <taxon>Flavobacteriales</taxon>
        <taxon>Flavobacteriaceae</taxon>
        <taxon>Tenacibaculum</taxon>
    </lineage>
</organism>
<accession>A0ABP1FA76</accession>
<keyword evidence="1" id="KW-0732">Signal</keyword>
<name>A0ABP1FA76_9FLAO</name>
<sequence length="187" mass="21313">MKKHTLQLVFFFLFTTFNLLSQNYAISVNDNHEFNSVFQGLESGNFKGTANGVLIVKDTQHKELLLDFQGSYAELDIEKDEHEIYDISYKKYTGKTTSGRTKIIYQTYAFANALAIYLQGVQYELSVIDGACEQVINGLEYSYTSEKSTEYLIIRVTKEIVLNDIKSTKSIKIIPNSTLVFAINRSK</sequence>
<evidence type="ECO:0000313" key="2">
    <source>
        <dbReference type="EMBL" id="CAL2107290.1"/>
    </source>
</evidence>
<keyword evidence="3" id="KW-1185">Reference proteome</keyword>
<feature type="chain" id="PRO_5046926132" evidence="1">
    <location>
        <begin position="22"/>
        <end position="187"/>
    </location>
</feature>
<dbReference type="EMBL" id="CAXJRC010000033">
    <property type="protein sequence ID" value="CAL2107290.1"/>
    <property type="molecule type" value="Genomic_DNA"/>
</dbReference>
<evidence type="ECO:0000256" key="1">
    <source>
        <dbReference type="SAM" id="SignalP"/>
    </source>
</evidence>
<feature type="signal peptide" evidence="1">
    <location>
        <begin position="1"/>
        <end position="21"/>
    </location>
</feature>
<evidence type="ECO:0000313" key="3">
    <source>
        <dbReference type="Proteomes" id="UP001497602"/>
    </source>
</evidence>
<dbReference type="RefSeq" id="WP_348738933.1">
    <property type="nucleotide sequence ID" value="NZ_CAXJRC010000033.1"/>
</dbReference>
<comment type="caution">
    <text evidence="2">The sequence shown here is derived from an EMBL/GenBank/DDBJ whole genome shotgun (WGS) entry which is preliminary data.</text>
</comment>